<reference evidence="2" key="1">
    <citation type="submission" date="2016-10" db="EMBL/GenBank/DDBJ databases">
        <title>CRISPR-Cas defence system in Roseofilum reptotaenium: evidence of a bacteriophage-cyanobacterium arms race in the coral black band disease.</title>
        <authorList>
            <person name="Buerger P."/>
            <person name="Wood-Charlson E.M."/>
            <person name="Weynberg K.D."/>
            <person name="Willis B."/>
            <person name="Van Oppen M.J."/>
        </authorList>
    </citation>
    <scope>NUCLEOTIDE SEQUENCE [LARGE SCALE GENOMIC DNA]</scope>
    <source>
        <strain evidence="2">AO1-A</strain>
    </source>
</reference>
<name>A0A1L9QQA5_9CYAN</name>
<keyword evidence="1" id="KW-0472">Membrane</keyword>
<keyword evidence="1" id="KW-1133">Transmembrane helix</keyword>
<evidence type="ECO:0000313" key="2">
    <source>
        <dbReference type="EMBL" id="OJJ24878.1"/>
    </source>
</evidence>
<feature type="transmembrane region" description="Helical" evidence="1">
    <location>
        <begin position="29"/>
        <end position="50"/>
    </location>
</feature>
<evidence type="ECO:0000313" key="3">
    <source>
        <dbReference type="Proteomes" id="UP000183940"/>
    </source>
</evidence>
<dbReference type="STRING" id="1925591.BI308_14265"/>
<proteinExistence type="predicted"/>
<evidence type="ECO:0000256" key="1">
    <source>
        <dbReference type="SAM" id="Phobius"/>
    </source>
</evidence>
<sequence length="585" mass="66621">MTTTLPTPQSKNTQPVQTVKYVSNLPHGVIPYALAASVLSLSAIAGFVYLRYGHFNLTQIPLQTESVQDSDLVGENISFYRAPNSLYNIEFEISQNGQATPILLNNVDLRLMIPQIPASIRGNQALTQWFLTEREFNRQRVIFSAGSPEIYLPDGFMGYSSEEISIAVTNNCLGAGYWELAVFAETPEGNNKIYQGYFDFPKGAYSRLVSELNGVSYWDHAPSMEPWSGFNFYSGMPFDLDAIRTAKRRYLVDAQDLRHENILATNEQVSKAKLMVVNQPLETLETWEDLQQANPKFQSFVPPGIYNPDKLWKTDYSQIAHLQSATATTIESPLANEELLELELILKSQSGKLRKFIVSGVDWHQIPQVSTDQYDLGIYIPIGFAPPFTDNYEQLKQNPPHKSPLFSVMLDGYNLAMNYRKDIGINGLVMHRDIQNPHKLHFYFMSYERITLVSHYVLDLTKWVLMEHPEPEAMSAVKTFDYTPSMALSQVDLNQKVYTQLDQAWQTNPQFKQRLTYRIFVDSQGVIIGYVPSSNEAQDWVDNTPLSDMSRASEFNDRGIDSFRVVFTPRGGIEVSPWWGWDSQQ</sequence>
<accession>A0A1L9QQA5</accession>
<comment type="caution">
    <text evidence="2">The sequence shown here is derived from an EMBL/GenBank/DDBJ whole genome shotgun (WGS) entry which is preliminary data.</text>
</comment>
<protein>
    <submittedName>
        <fullName evidence="2">Uncharacterized protein</fullName>
    </submittedName>
</protein>
<dbReference type="AlphaFoldDB" id="A0A1L9QQA5"/>
<keyword evidence="3" id="KW-1185">Reference proteome</keyword>
<gene>
    <name evidence="2" type="ORF">BI308_14265</name>
</gene>
<keyword evidence="1" id="KW-0812">Transmembrane</keyword>
<dbReference type="EMBL" id="MLAW01000024">
    <property type="protein sequence ID" value="OJJ24878.1"/>
    <property type="molecule type" value="Genomic_DNA"/>
</dbReference>
<dbReference type="Proteomes" id="UP000183940">
    <property type="component" value="Unassembled WGS sequence"/>
</dbReference>
<organism evidence="2 3">
    <name type="scientific">Roseofilum reptotaenium AO1-A</name>
    <dbReference type="NCBI Taxonomy" id="1925591"/>
    <lineage>
        <taxon>Bacteria</taxon>
        <taxon>Bacillati</taxon>
        <taxon>Cyanobacteriota</taxon>
        <taxon>Cyanophyceae</taxon>
        <taxon>Desertifilales</taxon>
        <taxon>Desertifilaceae</taxon>
        <taxon>Roseofilum</taxon>
    </lineage>
</organism>